<evidence type="ECO:0000313" key="3">
    <source>
        <dbReference type="Proteomes" id="UP000554286"/>
    </source>
</evidence>
<accession>A0A7W6RGJ9</accession>
<keyword evidence="1" id="KW-1133">Transmembrane helix</keyword>
<dbReference type="AlphaFoldDB" id="A0A7W6RGJ9"/>
<evidence type="ECO:0000313" key="2">
    <source>
        <dbReference type="EMBL" id="MBB4267945.1"/>
    </source>
</evidence>
<gene>
    <name evidence="2" type="ORF">GGD89_003598</name>
</gene>
<organism evidence="2 3">
    <name type="scientific">Roseospira visakhapatnamensis</name>
    <dbReference type="NCBI Taxonomy" id="390880"/>
    <lineage>
        <taxon>Bacteria</taxon>
        <taxon>Pseudomonadati</taxon>
        <taxon>Pseudomonadota</taxon>
        <taxon>Alphaproteobacteria</taxon>
        <taxon>Rhodospirillales</taxon>
        <taxon>Rhodospirillaceae</taxon>
        <taxon>Roseospira</taxon>
    </lineage>
</organism>
<dbReference type="Pfam" id="PF10027">
    <property type="entry name" value="DUF2269"/>
    <property type="match status" value="1"/>
</dbReference>
<comment type="caution">
    <text evidence="2">The sequence shown here is derived from an EMBL/GenBank/DDBJ whole genome shotgun (WGS) entry which is preliminary data.</text>
</comment>
<feature type="transmembrane region" description="Helical" evidence="1">
    <location>
        <begin position="49"/>
        <end position="70"/>
    </location>
</feature>
<evidence type="ECO:0000256" key="1">
    <source>
        <dbReference type="SAM" id="Phobius"/>
    </source>
</evidence>
<feature type="transmembrane region" description="Helical" evidence="1">
    <location>
        <begin position="82"/>
        <end position="102"/>
    </location>
</feature>
<feature type="transmembrane region" description="Helical" evidence="1">
    <location>
        <begin position="136"/>
        <end position="154"/>
    </location>
</feature>
<keyword evidence="1" id="KW-0472">Membrane</keyword>
<dbReference type="RefSeq" id="WP_184048228.1">
    <property type="nucleotide sequence ID" value="NZ_JACIGK010000039.1"/>
</dbReference>
<keyword evidence="3" id="KW-1185">Reference proteome</keyword>
<protein>
    <recommendedName>
        <fullName evidence="4">DUF2269 family protein</fullName>
    </recommendedName>
</protein>
<dbReference type="Proteomes" id="UP000554286">
    <property type="component" value="Unassembled WGS sequence"/>
</dbReference>
<sequence length="163" mass="17531">MQYVKAFHVLGAIMFFGSVLDHVSTSRVPGLTEDPETLLVVREVIGVSADYVTVPGLVLLLITGAVMVAVRRPSIPRVRWLGVHLVIALLITLNVALVLYPIGQDFVTVVSQAIAEGLPMDRILALVQGLQDAEMTFGPLNVLMALTTVFVAVVKPRFGKAEG</sequence>
<dbReference type="EMBL" id="JACIGK010000039">
    <property type="protein sequence ID" value="MBB4267945.1"/>
    <property type="molecule type" value="Genomic_DNA"/>
</dbReference>
<reference evidence="2 3" key="1">
    <citation type="submission" date="2020-08" db="EMBL/GenBank/DDBJ databases">
        <title>Genome sequencing of Purple Non-Sulfur Bacteria from various extreme environments.</title>
        <authorList>
            <person name="Mayer M."/>
        </authorList>
    </citation>
    <scope>NUCLEOTIDE SEQUENCE [LARGE SCALE GENOMIC DNA]</scope>
    <source>
        <strain evidence="2 3">JA131</strain>
    </source>
</reference>
<dbReference type="InterPro" id="IPR018729">
    <property type="entry name" value="DUF2269_transmembrane"/>
</dbReference>
<keyword evidence="1" id="KW-0812">Transmembrane</keyword>
<evidence type="ECO:0008006" key="4">
    <source>
        <dbReference type="Google" id="ProtNLM"/>
    </source>
</evidence>
<name>A0A7W6RGJ9_9PROT</name>
<proteinExistence type="predicted"/>